<gene>
    <name evidence="2" type="ORF">EYF80_013920</name>
</gene>
<evidence type="ECO:0000313" key="3">
    <source>
        <dbReference type="Proteomes" id="UP000314294"/>
    </source>
</evidence>
<dbReference type="AlphaFoldDB" id="A0A4Z2IFA8"/>
<evidence type="ECO:0000256" key="1">
    <source>
        <dbReference type="SAM" id="MobiDB-lite"/>
    </source>
</evidence>
<proteinExistence type="predicted"/>
<evidence type="ECO:0000313" key="2">
    <source>
        <dbReference type="EMBL" id="TNN75773.1"/>
    </source>
</evidence>
<comment type="caution">
    <text evidence="2">The sequence shown here is derived from an EMBL/GenBank/DDBJ whole genome shotgun (WGS) entry which is preliminary data.</text>
</comment>
<organism evidence="2 3">
    <name type="scientific">Liparis tanakae</name>
    <name type="common">Tanaka's snailfish</name>
    <dbReference type="NCBI Taxonomy" id="230148"/>
    <lineage>
        <taxon>Eukaryota</taxon>
        <taxon>Metazoa</taxon>
        <taxon>Chordata</taxon>
        <taxon>Craniata</taxon>
        <taxon>Vertebrata</taxon>
        <taxon>Euteleostomi</taxon>
        <taxon>Actinopterygii</taxon>
        <taxon>Neopterygii</taxon>
        <taxon>Teleostei</taxon>
        <taxon>Neoteleostei</taxon>
        <taxon>Acanthomorphata</taxon>
        <taxon>Eupercaria</taxon>
        <taxon>Perciformes</taxon>
        <taxon>Cottioidei</taxon>
        <taxon>Cottales</taxon>
        <taxon>Liparidae</taxon>
        <taxon>Liparis</taxon>
    </lineage>
</organism>
<protein>
    <submittedName>
        <fullName evidence="2">Uncharacterized protein</fullName>
    </submittedName>
</protein>
<dbReference type="Proteomes" id="UP000314294">
    <property type="component" value="Unassembled WGS sequence"/>
</dbReference>
<name>A0A4Z2IFA8_9TELE</name>
<reference evidence="2 3" key="1">
    <citation type="submission" date="2019-03" db="EMBL/GenBank/DDBJ databases">
        <title>First draft genome of Liparis tanakae, snailfish: a comprehensive survey of snailfish specific genes.</title>
        <authorList>
            <person name="Kim W."/>
            <person name="Song I."/>
            <person name="Jeong J.-H."/>
            <person name="Kim D."/>
            <person name="Kim S."/>
            <person name="Ryu S."/>
            <person name="Song J.Y."/>
            <person name="Lee S.K."/>
        </authorList>
    </citation>
    <scope>NUCLEOTIDE SEQUENCE [LARGE SCALE GENOMIC DNA]</scope>
    <source>
        <tissue evidence="2">Muscle</tissue>
    </source>
</reference>
<dbReference type="EMBL" id="SRLO01000099">
    <property type="protein sequence ID" value="TNN75773.1"/>
    <property type="molecule type" value="Genomic_DNA"/>
</dbReference>
<accession>A0A4Z2IFA8</accession>
<feature type="region of interest" description="Disordered" evidence="1">
    <location>
        <begin position="1"/>
        <end position="27"/>
    </location>
</feature>
<keyword evidence="3" id="KW-1185">Reference proteome</keyword>
<sequence length="79" mass="8787">MGDEQRGRDEKTTEQKPSREAKREKRELLSSAKDFGAQLCTSKHGGPPWWEGLGFQTPVPMGITACQLLLNGDPLFQSL</sequence>